<dbReference type="Proteomes" id="UP000228596">
    <property type="component" value="Unassembled WGS sequence"/>
</dbReference>
<dbReference type="PANTHER" id="PTHR36507">
    <property type="entry name" value="BLL1555 PROTEIN"/>
    <property type="match status" value="1"/>
</dbReference>
<name>A0A2M6WWG7_9BACT</name>
<comment type="caution">
    <text evidence="2">The sequence shown here is derived from an EMBL/GenBank/DDBJ whole genome shotgun (WGS) entry which is preliminary data.</text>
</comment>
<gene>
    <name evidence="2" type="ORF">COT77_02960</name>
</gene>
<dbReference type="AlphaFoldDB" id="A0A2M6WWG7"/>
<evidence type="ECO:0000259" key="1">
    <source>
        <dbReference type="Pfam" id="PF13473"/>
    </source>
</evidence>
<dbReference type="CDD" id="cd13921">
    <property type="entry name" value="Amicyanin"/>
    <property type="match status" value="1"/>
</dbReference>
<dbReference type="InterPro" id="IPR008972">
    <property type="entry name" value="Cupredoxin"/>
</dbReference>
<dbReference type="InterPro" id="IPR028096">
    <property type="entry name" value="EfeO_Cupredoxin"/>
</dbReference>
<evidence type="ECO:0000313" key="2">
    <source>
        <dbReference type="EMBL" id="PIT97144.1"/>
    </source>
</evidence>
<proteinExistence type="predicted"/>
<dbReference type="SUPFAM" id="SSF49503">
    <property type="entry name" value="Cupredoxins"/>
    <property type="match status" value="1"/>
</dbReference>
<feature type="domain" description="EfeO-type cupredoxin-like" evidence="1">
    <location>
        <begin position="38"/>
        <end position="117"/>
    </location>
</feature>
<organism evidence="2 3">
    <name type="scientific">Candidatus Berkelbacteria bacterium CG10_big_fil_rev_8_21_14_0_10_41_12</name>
    <dbReference type="NCBI Taxonomy" id="1974513"/>
    <lineage>
        <taxon>Bacteria</taxon>
        <taxon>Candidatus Berkelbacteria</taxon>
    </lineage>
</organism>
<dbReference type="Pfam" id="PF13473">
    <property type="entry name" value="Cupredoxin_1"/>
    <property type="match status" value="1"/>
</dbReference>
<reference evidence="3" key="1">
    <citation type="submission" date="2017-09" db="EMBL/GenBank/DDBJ databases">
        <title>Depth-based differentiation of microbial function through sediment-hosted aquifers and enrichment of novel symbionts in the deep terrestrial subsurface.</title>
        <authorList>
            <person name="Probst A.J."/>
            <person name="Ladd B."/>
            <person name="Jarett J.K."/>
            <person name="Geller-Mcgrath D.E."/>
            <person name="Sieber C.M.K."/>
            <person name="Emerson J.B."/>
            <person name="Anantharaman K."/>
            <person name="Thomas B.C."/>
            <person name="Malmstrom R."/>
            <person name="Stieglmeier M."/>
            <person name="Klingl A."/>
            <person name="Woyke T."/>
            <person name="Ryan C.M."/>
            <person name="Banfield J.F."/>
        </authorList>
    </citation>
    <scope>NUCLEOTIDE SEQUENCE [LARGE SCALE GENOMIC DNA]</scope>
</reference>
<dbReference type="PROSITE" id="PS51257">
    <property type="entry name" value="PROKAR_LIPOPROTEIN"/>
    <property type="match status" value="1"/>
</dbReference>
<protein>
    <recommendedName>
        <fullName evidence="1">EfeO-type cupredoxin-like domain-containing protein</fullName>
    </recommendedName>
</protein>
<dbReference type="InterPro" id="IPR052721">
    <property type="entry name" value="ET_Amicyanin"/>
</dbReference>
<evidence type="ECO:0000313" key="3">
    <source>
        <dbReference type="Proteomes" id="UP000228596"/>
    </source>
</evidence>
<accession>A0A2M6WWG7</accession>
<dbReference type="Gene3D" id="2.60.40.420">
    <property type="entry name" value="Cupredoxins - blue copper proteins"/>
    <property type="match status" value="1"/>
</dbReference>
<dbReference type="EMBL" id="PEZV01000032">
    <property type="protein sequence ID" value="PIT97144.1"/>
    <property type="molecule type" value="Genomic_DNA"/>
</dbReference>
<sequence length="120" mass="12840">MNGSNRKILLLGVILVLTFALTGCTYLSNSVGQNLSGEPVATNAVSIKNFSFTPNKITISAGTEVTFTNDDSTTHTVTFDAFNSGNIKSGSSYKHTFDVVGIFNYHCSIHPSMTGQVEVK</sequence>
<dbReference type="PANTHER" id="PTHR36507:SF1">
    <property type="entry name" value="BLL1555 PROTEIN"/>
    <property type="match status" value="1"/>
</dbReference>
<dbReference type="InterPro" id="IPR035668">
    <property type="entry name" value="Amicyanin"/>
</dbReference>